<sequence length="54" mass="6041">MSLIVNILIMAAIVGFAGYQIYRAVKRSKQGKCAACDYDCEAKRMMDNAKKRPV</sequence>
<reference evidence="2 3" key="1">
    <citation type="journal article" date="2015" name="Genome Announc.">
        <title>Expanding the biotechnology potential of lactobacilli through comparative genomics of 213 strains and associated genera.</title>
        <authorList>
            <person name="Sun Z."/>
            <person name="Harris H.M."/>
            <person name="McCann A."/>
            <person name="Guo C."/>
            <person name="Argimon S."/>
            <person name="Zhang W."/>
            <person name="Yang X."/>
            <person name="Jeffery I.B."/>
            <person name="Cooney J.C."/>
            <person name="Kagawa T.F."/>
            <person name="Liu W."/>
            <person name="Song Y."/>
            <person name="Salvetti E."/>
            <person name="Wrobel A."/>
            <person name="Rasinkangas P."/>
            <person name="Parkhill J."/>
            <person name="Rea M.C."/>
            <person name="O'Sullivan O."/>
            <person name="Ritari J."/>
            <person name="Douillard F.P."/>
            <person name="Paul Ross R."/>
            <person name="Yang R."/>
            <person name="Briner A.E."/>
            <person name="Felis G.E."/>
            <person name="de Vos W.M."/>
            <person name="Barrangou R."/>
            <person name="Klaenhammer T.R."/>
            <person name="Caufield P.W."/>
            <person name="Cui Y."/>
            <person name="Zhang H."/>
            <person name="O'Toole P.W."/>
        </authorList>
    </citation>
    <scope>NUCLEOTIDE SEQUENCE [LARGE SCALE GENOMIC DNA]</scope>
    <source>
        <strain evidence="2 3">DSM 19909</strain>
    </source>
</reference>
<dbReference type="Proteomes" id="UP000051160">
    <property type="component" value="Unassembled WGS sequence"/>
</dbReference>
<keyword evidence="1" id="KW-1133">Transmembrane helix</keyword>
<dbReference type="STRING" id="1423776.FD04_GL000749"/>
<keyword evidence="1" id="KW-0812">Transmembrane</keyword>
<comment type="caution">
    <text evidence="2">The sequence shown here is derived from an EMBL/GenBank/DDBJ whole genome shotgun (WGS) entry which is preliminary data.</text>
</comment>
<name>A0A0R1LVY8_9LACO</name>
<feature type="transmembrane region" description="Helical" evidence="1">
    <location>
        <begin position="6"/>
        <end position="22"/>
    </location>
</feature>
<dbReference type="AlphaFoldDB" id="A0A0R1LVY8"/>
<evidence type="ECO:0000313" key="2">
    <source>
        <dbReference type="EMBL" id="KRK97779.1"/>
    </source>
</evidence>
<dbReference type="PATRIC" id="fig|1423776.4.peg.756"/>
<evidence type="ECO:0000313" key="3">
    <source>
        <dbReference type="Proteomes" id="UP000051160"/>
    </source>
</evidence>
<dbReference type="EMBL" id="AZEE01000028">
    <property type="protein sequence ID" value="KRK97779.1"/>
    <property type="molecule type" value="Genomic_DNA"/>
</dbReference>
<accession>A0A0R1LVY8</accession>
<evidence type="ECO:0008006" key="4">
    <source>
        <dbReference type="Google" id="ProtNLM"/>
    </source>
</evidence>
<dbReference type="Pfam" id="PF12669">
    <property type="entry name" value="FeoB_associated"/>
    <property type="match status" value="1"/>
</dbReference>
<proteinExistence type="predicted"/>
<gene>
    <name evidence="2" type="ORF">FD04_GL000749</name>
</gene>
<keyword evidence="3" id="KW-1185">Reference proteome</keyword>
<dbReference type="RefSeq" id="WP_082603143.1">
    <property type="nucleotide sequence ID" value="NZ_AZEE01000028.1"/>
</dbReference>
<keyword evidence="1" id="KW-0472">Membrane</keyword>
<organism evidence="2 3">
    <name type="scientific">Secundilactobacillus odoratitofui DSM 19909 = JCM 15043</name>
    <dbReference type="NCBI Taxonomy" id="1423776"/>
    <lineage>
        <taxon>Bacteria</taxon>
        <taxon>Bacillati</taxon>
        <taxon>Bacillota</taxon>
        <taxon>Bacilli</taxon>
        <taxon>Lactobacillales</taxon>
        <taxon>Lactobacillaceae</taxon>
        <taxon>Secundilactobacillus</taxon>
    </lineage>
</organism>
<protein>
    <recommendedName>
        <fullName evidence="4">FeoB-associated Cys-rich membrane protein</fullName>
    </recommendedName>
</protein>
<evidence type="ECO:0000256" key="1">
    <source>
        <dbReference type="SAM" id="Phobius"/>
    </source>
</evidence>
<dbReference type="OrthoDB" id="2326035at2"/>